<dbReference type="Pfam" id="PF00240">
    <property type="entry name" value="ubiquitin"/>
    <property type="match status" value="1"/>
</dbReference>
<evidence type="ECO:0000256" key="1">
    <source>
        <dbReference type="SAM" id="MobiDB-lite"/>
    </source>
</evidence>
<keyword evidence="4" id="KW-1185">Reference proteome</keyword>
<feature type="compositionally biased region" description="Polar residues" evidence="1">
    <location>
        <begin position="633"/>
        <end position="646"/>
    </location>
</feature>
<organism evidence="3">
    <name type="scientific">Oryza meridionalis</name>
    <dbReference type="NCBI Taxonomy" id="40149"/>
    <lineage>
        <taxon>Eukaryota</taxon>
        <taxon>Viridiplantae</taxon>
        <taxon>Streptophyta</taxon>
        <taxon>Embryophyta</taxon>
        <taxon>Tracheophyta</taxon>
        <taxon>Spermatophyta</taxon>
        <taxon>Magnoliopsida</taxon>
        <taxon>Liliopsida</taxon>
        <taxon>Poales</taxon>
        <taxon>Poaceae</taxon>
        <taxon>BOP clade</taxon>
        <taxon>Oryzoideae</taxon>
        <taxon>Oryzeae</taxon>
        <taxon>Oryzinae</taxon>
        <taxon>Oryza</taxon>
    </lineage>
</organism>
<feature type="compositionally biased region" description="Polar residues" evidence="1">
    <location>
        <begin position="224"/>
        <end position="233"/>
    </location>
</feature>
<dbReference type="SUPFAM" id="SSF54236">
    <property type="entry name" value="Ubiquitin-like"/>
    <property type="match status" value="1"/>
</dbReference>
<dbReference type="PANTHER" id="PTHR15204">
    <property type="entry name" value="LARGE PROLINE-RICH PROTEIN BAG6"/>
    <property type="match status" value="1"/>
</dbReference>
<feature type="compositionally biased region" description="Polar residues" evidence="1">
    <location>
        <begin position="167"/>
        <end position="185"/>
    </location>
</feature>
<feature type="region of interest" description="Disordered" evidence="1">
    <location>
        <begin position="584"/>
        <end position="706"/>
    </location>
</feature>
<dbReference type="PANTHER" id="PTHR15204:SF0">
    <property type="entry name" value="LARGE PROLINE-RICH PROTEIN BAG6"/>
    <property type="match status" value="1"/>
</dbReference>
<dbReference type="Gramene" id="OMERI08G08420.1">
    <property type="protein sequence ID" value="OMERI08G08420.1"/>
    <property type="gene ID" value="OMERI08G08420"/>
</dbReference>
<reference evidence="3" key="2">
    <citation type="submission" date="2018-05" db="EMBL/GenBank/DDBJ databases">
        <title>OmerRS3 (Oryza meridionalis Reference Sequence Version 3).</title>
        <authorList>
            <person name="Zhang J."/>
            <person name="Kudrna D."/>
            <person name="Lee S."/>
            <person name="Talag J."/>
            <person name="Welchert J."/>
            <person name="Wing R.A."/>
        </authorList>
    </citation>
    <scope>NUCLEOTIDE SEQUENCE [LARGE SCALE GENOMIC DNA]</scope>
    <source>
        <strain evidence="3">cv. OR44</strain>
    </source>
</reference>
<feature type="region of interest" description="Disordered" evidence="1">
    <location>
        <begin position="224"/>
        <end position="249"/>
    </location>
</feature>
<feature type="region of interest" description="Disordered" evidence="1">
    <location>
        <begin position="1"/>
        <end position="83"/>
    </location>
</feature>
<evidence type="ECO:0000259" key="2">
    <source>
        <dbReference type="PROSITE" id="PS50053"/>
    </source>
</evidence>
<dbReference type="GO" id="GO:0036503">
    <property type="term" value="P:ERAD pathway"/>
    <property type="evidence" value="ECO:0007669"/>
    <property type="project" value="TreeGrafter"/>
</dbReference>
<dbReference type="PROSITE" id="PS50053">
    <property type="entry name" value="UBIQUITIN_2"/>
    <property type="match status" value="1"/>
</dbReference>
<feature type="compositionally biased region" description="Low complexity" evidence="1">
    <location>
        <begin position="584"/>
        <end position="598"/>
    </location>
</feature>
<reference evidence="3" key="1">
    <citation type="submission" date="2015-04" db="UniProtKB">
        <authorList>
            <consortium name="EnsemblPlants"/>
        </authorList>
    </citation>
    <scope>IDENTIFICATION</scope>
</reference>
<dbReference type="GO" id="GO:0051787">
    <property type="term" value="F:misfolded protein binding"/>
    <property type="evidence" value="ECO:0007669"/>
    <property type="project" value="TreeGrafter"/>
</dbReference>
<protein>
    <recommendedName>
        <fullName evidence="2">Ubiquitin-like domain-containing protein</fullName>
    </recommendedName>
</protein>
<name>A0A0E0EK02_9ORYZ</name>
<accession>A0A0E0EK02</accession>
<evidence type="ECO:0000313" key="3">
    <source>
        <dbReference type="EnsemblPlants" id="OMERI08G08420.1"/>
    </source>
</evidence>
<feature type="domain" description="Ubiquitin-like" evidence="2">
    <location>
        <begin position="94"/>
        <end position="169"/>
    </location>
</feature>
<feature type="region of interest" description="Disordered" evidence="1">
    <location>
        <begin position="483"/>
        <end position="512"/>
    </location>
</feature>
<dbReference type="Gene3D" id="3.10.20.90">
    <property type="entry name" value="Phosphatidylinositol 3-kinase Catalytic Subunit, Chain A, domain 1"/>
    <property type="match status" value="1"/>
</dbReference>
<feature type="compositionally biased region" description="Polar residues" evidence="1">
    <location>
        <begin position="528"/>
        <end position="538"/>
    </location>
</feature>
<proteinExistence type="predicted"/>
<dbReference type="GO" id="GO:0071818">
    <property type="term" value="C:BAT3 complex"/>
    <property type="evidence" value="ECO:0007669"/>
    <property type="project" value="TreeGrafter"/>
</dbReference>
<dbReference type="EnsemblPlants" id="OMERI08G08420.1">
    <property type="protein sequence ID" value="OMERI08G08420.1"/>
    <property type="gene ID" value="OMERI08G08420"/>
</dbReference>
<feature type="region of interest" description="Disordered" evidence="1">
    <location>
        <begin position="306"/>
        <end position="337"/>
    </location>
</feature>
<dbReference type="SMART" id="SM00213">
    <property type="entry name" value="UBQ"/>
    <property type="match status" value="1"/>
</dbReference>
<dbReference type="FunFam" id="3.10.20.90:FF:000154">
    <property type="entry name" value="Large proline-rich protein BAG6"/>
    <property type="match status" value="1"/>
</dbReference>
<evidence type="ECO:0000313" key="4">
    <source>
        <dbReference type="Proteomes" id="UP000008021"/>
    </source>
</evidence>
<dbReference type="GO" id="GO:0031593">
    <property type="term" value="F:polyubiquitin modification-dependent protein binding"/>
    <property type="evidence" value="ECO:0007669"/>
    <property type="project" value="TreeGrafter"/>
</dbReference>
<dbReference type="InterPro" id="IPR029071">
    <property type="entry name" value="Ubiquitin-like_domsf"/>
</dbReference>
<dbReference type="InterPro" id="IPR000626">
    <property type="entry name" value="Ubiquitin-like_dom"/>
</dbReference>
<dbReference type="STRING" id="40149.A0A0E0EK02"/>
<dbReference type="AlphaFoldDB" id="A0A0E0EK02"/>
<feature type="region of interest" description="Disordered" evidence="1">
    <location>
        <begin position="528"/>
        <end position="558"/>
    </location>
</feature>
<sequence>MAKPTARDAPAANQARIRRSPSFSPFPCWRERKISPSRLLRSAISRLNRGGEGRGRRSPSGEQSTGGEGEIMESSSSDVQMSHCAEDLNSESTIEIKIKTLDSQTYNLRVNKRVPVPLLKEKIATVTGILSEQQRLICRGRVLKDDELLSAYHVEDGHTLHLVVRQPGQSATSGNAGDEGTTSNPAHRRGPTMTRSIVLEAINVGQGSELSVAQLLQSLIRAPSSTQVSSGPASSDARPSEGAQSSTQNGVRAVLDQMQVPPLFQSETSVGLSEPNVIPDSLTTISQYINFLRGSFRREGFLENGQTLNNADHGTAGSAHGGGTQNHESQPDSASAHGLPTAALLAETMHSTRQLLVEHAGALLSQLPNQLGDIVNVTDAATRRNLQNSVVRYGVLIQYLGSLLLELGRTTMMLRINPAISEAVVNSGPALFISPSGPNPLMVQPAPFVPGIGPVQMGPIFSSLTSHRSVLHPRDIDIHVRTSTLGSPVDTNAENGTQTSPGEQNGQGPFSQLMDSIPWIASLFSGENSRVNGTNQHAPASAEQVDGRNHGAPEVSGVSDEGLRFAGLVRQIMPFISQVESHHQSASAVSSSTPSQAAHGNLNTARAGPSHSRSSHQHNRDPVDGPNSKRQRGQQAQCTDSASRGSTRPGASLAAAGRQGPGRTAGRGRGESVSGHGGGEPPSWLAATAGRGRGERGRLAWRSPGHLPTCGGLRSRRRRAANWRSAWDGWIGDAVSHRDGWIGDYFASAGGPKRHVRFLAATKSWRLVKKKLAVVSINSRRREDDD</sequence>
<feature type="region of interest" description="Disordered" evidence="1">
    <location>
        <begin position="167"/>
        <end position="191"/>
    </location>
</feature>
<dbReference type="Proteomes" id="UP000008021">
    <property type="component" value="Chromosome 8"/>
</dbReference>